<dbReference type="EMBL" id="CP036271">
    <property type="protein sequence ID" value="QDT53126.1"/>
    <property type="molecule type" value="Genomic_DNA"/>
</dbReference>
<keyword evidence="2" id="KW-0732">Signal</keyword>
<protein>
    <recommendedName>
        <fullName evidence="5">Cna protein B-type domain protein</fullName>
    </recommendedName>
</protein>
<evidence type="ECO:0000313" key="4">
    <source>
        <dbReference type="Proteomes" id="UP000315700"/>
    </source>
</evidence>
<evidence type="ECO:0000256" key="2">
    <source>
        <dbReference type="SAM" id="SignalP"/>
    </source>
</evidence>
<evidence type="ECO:0000256" key="1">
    <source>
        <dbReference type="SAM" id="MobiDB-lite"/>
    </source>
</evidence>
<feature type="chain" id="PRO_5022187949" description="Cna protein B-type domain protein" evidence="2">
    <location>
        <begin position="23"/>
        <end position="441"/>
    </location>
</feature>
<evidence type="ECO:0008006" key="5">
    <source>
        <dbReference type="Google" id="ProtNLM"/>
    </source>
</evidence>
<dbReference type="AlphaFoldDB" id="A0A517SAL6"/>
<dbReference type="InParanoid" id="A0A517SAL6"/>
<evidence type="ECO:0000313" key="3">
    <source>
        <dbReference type="EMBL" id="QDT53126.1"/>
    </source>
</evidence>
<dbReference type="KEGG" id="ccos:Pan44_11410"/>
<feature type="region of interest" description="Disordered" evidence="1">
    <location>
        <begin position="337"/>
        <end position="390"/>
    </location>
</feature>
<reference evidence="3 4" key="1">
    <citation type="submission" date="2019-02" db="EMBL/GenBank/DDBJ databases">
        <title>Deep-cultivation of Planctomycetes and their phenomic and genomic characterization uncovers novel biology.</title>
        <authorList>
            <person name="Wiegand S."/>
            <person name="Jogler M."/>
            <person name="Boedeker C."/>
            <person name="Pinto D."/>
            <person name="Vollmers J."/>
            <person name="Rivas-Marin E."/>
            <person name="Kohn T."/>
            <person name="Peeters S.H."/>
            <person name="Heuer A."/>
            <person name="Rast P."/>
            <person name="Oberbeckmann S."/>
            <person name="Bunk B."/>
            <person name="Jeske O."/>
            <person name="Meyerdierks A."/>
            <person name="Storesund J.E."/>
            <person name="Kallscheuer N."/>
            <person name="Luecker S."/>
            <person name="Lage O.M."/>
            <person name="Pohl T."/>
            <person name="Merkel B.J."/>
            <person name="Hornburger P."/>
            <person name="Mueller R.-W."/>
            <person name="Bruemmer F."/>
            <person name="Labrenz M."/>
            <person name="Spormann A.M."/>
            <person name="Op den Camp H."/>
            <person name="Overmann J."/>
            <person name="Amann R."/>
            <person name="Jetten M.S.M."/>
            <person name="Mascher T."/>
            <person name="Medema M.H."/>
            <person name="Devos D.P."/>
            <person name="Kaster A.-K."/>
            <person name="Ovreas L."/>
            <person name="Rohde M."/>
            <person name="Galperin M.Y."/>
            <person name="Jogler C."/>
        </authorList>
    </citation>
    <scope>NUCLEOTIDE SEQUENCE [LARGE SCALE GENOMIC DNA]</scope>
    <source>
        <strain evidence="3 4">Pan44</strain>
    </source>
</reference>
<dbReference type="RefSeq" id="WP_197453884.1">
    <property type="nucleotide sequence ID" value="NZ_CP036271.1"/>
</dbReference>
<sequence length="441" mass="44039" precursor="true">MNGRLKQAVVGLLVASSVSAVGASVTLSQLQGAARIRRAVKSQPKAATPVVAREASETAIANKAESLAAVSANLTEREAERLTRVARTHRVQLNNGSITGAIQSLGADGAVRNLTDVRVSFFQNGSSVSQVSPGSDGVFHATLSPGVYTLVAYSPSGYVAYGIQIVDQTAEIRSAGFEKADSQLNLQIESLAVPPVDYATVYRLARSHVKGAIPATVPTGAATGSEALPDLPVENALPQTNLKHHTVRLEADGSLIGRLKRIHPQTGDVLRVHSLNGFLVQGGSVVHQASVAEDGALKFSAVNPGVYTFVTAGSEGFSAFSVVVAPALATASANNITPVSFQPEGSPLTGTPGAPGDMGPATDPLAPPSNDDPAGTFVEPPGGAGGGGFGGGSGGGFGGGGAGGGGLGLGGLLGLAGIGIGAAALADDDDDNNRPVSPAAP</sequence>
<proteinExistence type="predicted"/>
<gene>
    <name evidence="3" type="ORF">Pan44_11410</name>
</gene>
<keyword evidence="4" id="KW-1185">Reference proteome</keyword>
<dbReference type="Proteomes" id="UP000315700">
    <property type="component" value="Chromosome"/>
</dbReference>
<organism evidence="3 4">
    <name type="scientific">Caulifigura coniformis</name>
    <dbReference type="NCBI Taxonomy" id="2527983"/>
    <lineage>
        <taxon>Bacteria</taxon>
        <taxon>Pseudomonadati</taxon>
        <taxon>Planctomycetota</taxon>
        <taxon>Planctomycetia</taxon>
        <taxon>Planctomycetales</taxon>
        <taxon>Planctomycetaceae</taxon>
        <taxon>Caulifigura</taxon>
    </lineage>
</organism>
<accession>A0A517SAL6</accession>
<feature type="signal peptide" evidence="2">
    <location>
        <begin position="1"/>
        <end position="22"/>
    </location>
</feature>
<name>A0A517SAL6_9PLAN</name>